<dbReference type="InParanoid" id="G3IMA5"/>
<evidence type="ECO:0000313" key="2">
    <source>
        <dbReference type="EMBL" id="EGW10440.1"/>
    </source>
</evidence>
<dbReference type="Proteomes" id="UP000001075">
    <property type="component" value="Unassembled WGS sequence"/>
</dbReference>
<sequence>MSPPSQVSSLLSNQSPHLLQPSTRPGTLSIITKGKKLPADGRCTISTFLRSLSVVKNHNWT</sequence>
<gene>
    <name evidence="2" type="ORF">I79_025042</name>
</gene>
<feature type="region of interest" description="Disordered" evidence="1">
    <location>
        <begin position="1"/>
        <end position="29"/>
    </location>
</feature>
<evidence type="ECO:0000256" key="1">
    <source>
        <dbReference type="SAM" id="MobiDB-lite"/>
    </source>
</evidence>
<dbReference type="EMBL" id="JH004620">
    <property type="protein sequence ID" value="EGW10440.1"/>
    <property type="molecule type" value="Genomic_DNA"/>
</dbReference>
<reference evidence="3" key="1">
    <citation type="journal article" date="2011" name="Nat. Biotechnol.">
        <title>The genomic sequence of the Chinese hamster ovary (CHO)-K1 cell line.</title>
        <authorList>
            <person name="Xu X."/>
            <person name="Nagarajan H."/>
            <person name="Lewis N.E."/>
            <person name="Pan S."/>
            <person name="Cai Z."/>
            <person name="Liu X."/>
            <person name="Chen W."/>
            <person name="Xie M."/>
            <person name="Wang W."/>
            <person name="Hammond S."/>
            <person name="Andersen M.R."/>
            <person name="Neff N."/>
            <person name="Passarelli B."/>
            <person name="Koh W."/>
            <person name="Fan H.C."/>
            <person name="Wang J."/>
            <person name="Gui Y."/>
            <person name="Lee K.H."/>
            <person name="Betenbaugh M.J."/>
            <person name="Quake S.R."/>
            <person name="Famili I."/>
            <person name="Palsson B.O."/>
            <person name="Wang J."/>
        </authorList>
    </citation>
    <scope>NUCLEOTIDE SEQUENCE [LARGE SCALE GENOMIC DNA]</scope>
    <source>
        <strain evidence="3">CHO K1 cell line</strain>
    </source>
</reference>
<protein>
    <submittedName>
        <fullName evidence="2">Uncharacterized protein</fullName>
    </submittedName>
</protein>
<name>G3IMA5_CRIGR</name>
<accession>G3IMA5</accession>
<dbReference type="AlphaFoldDB" id="G3IMA5"/>
<organism evidence="2 3">
    <name type="scientific">Cricetulus griseus</name>
    <name type="common">Chinese hamster</name>
    <name type="synonym">Cricetulus barabensis griseus</name>
    <dbReference type="NCBI Taxonomy" id="10029"/>
    <lineage>
        <taxon>Eukaryota</taxon>
        <taxon>Metazoa</taxon>
        <taxon>Chordata</taxon>
        <taxon>Craniata</taxon>
        <taxon>Vertebrata</taxon>
        <taxon>Euteleostomi</taxon>
        <taxon>Mammalia</taxon>
        <taxon>Eutheria</taxon>
        <taxon>Euarchontoglires</taxon>
        <taxon>Glires</taxon>
        <taxon>Rodentia</taxon>
        <taxon>Myomorpha</taxon>
        <taxon>Muroidea</taxon>
        <taxon>Cricetidae</taxon>
        <taxon>Cricetinae</taxon>
        <taxon>Cricetulus</taxon>
    </lineage>
</organism>
<proteinExistence type="predicted"/>
<evidence type="ECO:0000313" key="3">
    <source>
        <dbReference type="Proteomes" id="UP000001075"/>
    </source>
</evidence>